<keyword evidence="3" id="KW-0732">Signal</keyword>
<feature type="compositionally biased region" description="Low complexity" evidence="1">
    <location>
        <begin position="183"/>
        <end position="197"/>
    </location>
</feature>
<dbReference type="PROSITE" id="PS51257">
    <property type="entry name" value="PROKAR_LIPOPROTEIN"/>
    <property type="match status" value="1"/>
</dbReference>
<feature type="region of interest" description="Disordered" evidence="1">
    <location>
        <begin position="161"/>
        <end position="213"/>
    </location>
</feature>
<keyword evidence="2" id="KW-0472">Membrane</keyword>
<keyword evidence="5" id="KW-1185">Reference proteome</keyword>
<reference evidence="4 5" key="1">
    <citation type="submission" date="2021-01" db="EMBL/GenBank/DDBJ databases">
        <title>Sequencing the genomes of 1000 actinobacteria strains.</title>
        <authorList>
            <person name="Klenk H.-P."/>
        </authorList>
    </citation>
    <scope>NUCLEOTIDE SEQUENCE [LARGE SCALE GENOMIC DNA]</scope>
    <source>
        <strain evidence="4 5">DSM 46000</strain>
    </source>
</reference>
<evidence type="ECO:0000313" key="4">
    <source>
        <dbReference type="EMBL" id="MBM7478872.1"/>
    </source>
</evidence>
<evidence type="ECO:0000313" key="5">
    <source>
        <dbReference type="Proteomes" id="UP000698059"/>
    </source>
</evidence>
<feature type="region of interest" description="Disordered" evidence="1">
    <location>
        <begin position="231"/>
        <end position="252"/>
    </location>
</feature>
<feature type="signal peptide" evidence="3">
    <location>
        <begin position="1"/>
        <end position="17"/>
    </location>
</feature>
<evidence type="ECO:0000256" key="2">
    <source>
        <dbReference type="SAM" id="Phobius"/>
    </source>
</evidence>
<sequence>MAWIPRTALAVAGMATACTLGSAGALLGAGAAVAVDAPVGVSAGEVIPQPQSFSFDGMSPGQTRSTLVDLASTHESDGVVVGVAMTTSGELGSSLSTSIEACSTTWEDGSCPTGAAVLVEGWRGDQAGTSREEVVLPAGGTTSLKVSVTLDDDVAAGATGSVRYDLSVQETQGDPSQGGGTTGPDDPSGTTGTDAAGRPGGAGRPGSGPLATTGTDVLTLAALAGGLLGVGTALVRRRRDAESDRRHDRAPG</sequence>
<keyword evidence="2" id="KW-1133">Transmembrane helix</keyword>
<feature type="transmembrane region" description="Helical" evidence="2">
    <location>
        <begin position="217"/>
        <end position="235"/>
    </location>
</feature>
<dbReference type="Proteomes" id="UP000698059">
    <property type="component" value="Unassembled WGS sequence"/>
</dbReference>
<gene>
    <name evidence="4" type="ORF">JOD49_001792</name>
</gene>
<evidence type="ECO:0008006" key="6">
    <source>
        <dbReference type="Google" id="ProtNLM"/>
    </source>
</evidence>
<dbReference type="EMBL" id="JAFBBO010000001">
    <property type="protein sequence ID" value="MBM7478872.1"/>
    <property type="molecule type" value="Genomic_DNA"/>
</dbReference>
<organism evidence="4 5">
    <name type="scientific">Oerskovia jenensis</name>
    <dbReference type="NCBI Taxonomy" id="162169"/>
    <lineage>
        <taxon>Bacteria</taxon>
        <taxon>Bacillati</taxon>
        <taxon>Actinomycetota</taxon>
        <taxon>Actinomycetes</taxon>
        <taxon>Micrococcales</taxon>
        <taxon>Cellulomonadaceae</taxon>
        <taxon>Oerskovia</taxon>
    </lineage>
</organism>
<feature type="compositionally biased region" description="Basic and acidic residues" evidence="1">
    <location>
        <begin position="239"/>
        <end position="252"/>
    </location>
</feature>
<protein>
    <recommendedName>
        <fullName evidence="6">LPXTG-motif cell wall anchor domain-containing protein</fullName>
    </recommendedName>
</protein>
<evidence type="ECO:0000256" key="1">
    <source>
        <dbReference type="SAM" id="MobiDB-lite"/>
    </source>
</evidence>
<keyword evidence="2" id="KW-0812">Transmembrane</keyword>
<name>A0ABS2LEQ5_9CELL</name>
<dbReference type="RefSeq" id="WP_205306896.1">
    <property type="nucleotide sequence ID" value="NZ_BAAAVF010000012.1"/>
</dbReference>
<accession>A0ABS2LEQ5</accession>
<proteinExistence type="predicted"/>
<evidence type="ECO:0000256" key="3">
    <source>
        <dbReference type="SAM" id="SignalP"/>
    </source>
</evidence>
<comment type="caution">
    <text evidence="4">The sequence shown here is derived from an EMBL/GenBank/DDBJ whole genome shotgun (WGS) entry which is preliminary data.</text>
</comment>
<feature type="chain" id="PRO_5045170518" description="LPXTG-motif cell wall anchor domain-containing protein" evidence="3">
    <location>
        <begin position="18"/>
        <end position="252"/>
    </location>
</feature>